<dbReference type="PANTHER" id="PTHR44899:SF3">
    <property type="entry name" value="SERINE_THREONINE-PROTEIN KINASE NEK1"/>
    <property type="match status" value="1"/>
</dbReference>
<dbReference type="Gene3D" id="1.10.510.10">
    <property type="entry name" value="Transferase(Phosphotransferase) domain 1"/>
    <property type="match status" value="1"/>
</dbReference>
<protein>
    <recommendedName>
        <fullName evidence="1">non-specific serine/threonine protein kinase</fullName>
        <ecNumber evidence="1">2.7.11.1</ecNumber>
    </recommendedName>
</protein>
<dbReference type="PROSITE" id="PS00108">
    <property type="entry name" value="PROTEIN_KINASE_ST"/>
    <property type="match status" value="1"/>
</dbReference>
<evidence type="ECO:0000256" key="3">
    <source>
        <dbReference type="ARBA" id="ARBA00022679"/>
    </source>
</evidence>
<dbReference type="InterPro" id="IPR000719">
    <property type="entry name" value="Prot_kinase_dom"/>
</dbReference>
<feature type="binding site" evidence="9">
    <location>
        <position position="35"/>
    </location>
    <ligand>
        <name>ATP</name>
        <dbReference type="ChEBI" id="CHEBI:30616"/>
    </ligand>
</feature>
<keyword evidence="5" id="KW-0418">Kinase</keyword>
<dbReference type="Pfam" id="PF00069">
    <property type="entry name" value="Pkinase"/>
    <property type="match status" value="1"/>
</dbReference>
<evidence type="ECO:0000256" key="5">
    <source>
        <dbReference type="ARBA" id="ARBA00022777"/>
    </source>
</evidence>
<evidence type="ECO:0000256" key="9">
    <source>
        <dbReference type="PROSITE-ProRule" id="PRU10141"/>
    </source>
</evidence>
<comment type="similarity">
    <text evidence="10">Belongs to the protein kinase superfamily.</text>
</comment>
<keyword evidence="6 9" id="KW-0067">ATP-binding</keyword>
<dbReference type="Proteomes" id="UP001057375">
    <property type="component" value="Unassembled WGS sequence"/>
</dbReference>
<dbReference type="EC" id="2.7.11.1" evidence="1"/>
<proteinExistence type="inferred from homology"/>
<evidence type="ECO:0000259" key="11">
    <source>
        <dbReference type="PROSITE" id="PS50011"/>
    </source>
</evidence>
<evidence type="ECO:0000256" key="1">
    <source>
        <dbReference type="ARBA" id="ARBA00012513"/>
    </source>
</evidence>
<dbReference type="PANTHER" id="PTHR44899">
    <property type="entry name" value="CAMK FAMILY PROTEIN KINASE"/>
    <property type="match status" value="1"/>
</dbReference>
<keyword evidence="3" id="KW-0808">Transferase</keyword>
<keyword evidence="2 10" id="KW-0723">Serine/threonine-protein kinase</keyword>
<dbReference type="PROSITE" id="PS50011">
    <property type="entry name" value="PROTEIN_KINASE_DOM"/>
    <property type="match status" value="1"/>
</dbReference>
<dbReference type="EMBL" id="BQXS01012419">
    <property type="protein sequence ID" value="GKT22701.1"/>
    <property type="molecule type" value="Genomic_DNA"/>
</dbReference>
<evidence type="ECO:0000256" key="7">
    <source>
        <dbReference type="ARBA" id="ARBA00047899"/>
    </source>
</evidence>
<evidence type="ECO:0000256" key="4">
    <source>
        <dbReference type="ARBA" id="ARBA00022741"/>
    </source>
</evidence>
<evidence type="ECO:0000313" key="12">
    <source>
        <dbReference type="EMBL" id="GKT22701.1"/>
    </source>
</evidence>
<sequence length="483" mass="55594">MLPSHSYKTLNVIGSGSFGVVYLVRRPDSRCFAMKKIDIKKKTRSFLEKCQNEVKTMNIVRSPNVVRCYNSFIEGSSLYILLEYLGGKDLGHVLKKHRSRALSLSISRILLWGYQMCLALFKLHQHNVVHCDVKPDNIFLSDDSDAKLGDFGLSRVLHSEDSLLRFRCGTPLYQSPEMCSKLGFNTATDVWSLGCVLYEMMTNHPPFGRHGCGRAELMHAILHDTPRALPTVYPQFLHTLVSRMLSKNFRKRPSIAEACGVFEIGLERCGVCSMSVCELMKLGRVTIGDVIRMNQGDLAAISRIEAQEKIMIAWRWEDLMLHCEEIKKPRHLRKNPLELKLCSSKAWEDGSKSPVSRSCPFPPSTDSLLSSSCLHSVLFYESLHHSRSALVSKDVFIHRILTLYRQHFHWAQGGPLEIEPVLPVYGVVCECEEWKDLIHMESDFERSLSPGFAYMALRKRERERERERERVRPRKSLRRFRYK</sequence>
<comment type="caution">
    <text evidence="12">The sequence shown here is derived from an EMBL/GenBank/DDBJ whole genome shotgun (WGS) entry which is preliminary data.</text>
</comment>
<evidence type="ECO:0000256" key="10">
    <source>
        <dbReference type="RuleBase" id="RU000304"/>
    </source>
</evidence>
<dbReference type="InterPro" id="IPR017441">
    <property type="entry name" value="Protein_kinase_ATP_BS"/>
</dbReference>
<evidence type="ECO:0000256" key="8">
    <source>
        <dbReference type="ARBA" id="ARBA00048679"/>
    </source>
</evidence>
<reference evidence="12" key="1">
    <citation type="submission" date="2022-03" db="EMBL/GenBank/DDBJ databases">
        <title>Draft genome sequence of Aduncisulcus paluster, a free-living microaerophilic Fornicata.</title>
        <authorList>
            <person name="Yuyama I."/>
            <person name="Kume K."/>
            <person name="Tamura T."/>
            <person name="Inagaki Y."/>
            <person name="Hashimoto T."/>
        </authorList>
    </citation>
    <scope>NUCLEOTIDE SEQUENCE</scope>
    <source>
        <strain evidence="12">NY0171</strain>
    </source>
</reference>
<dbReference type="SMART" id="SM00220">
    <property type="entry name" value="S_TKc"/>
    <property type="match status" value="1"/>
</dbReference>
<dbReference type="Gene3D" id="3.30.200.20">
    <property type="entry name" value="Phosphorylase Kinase, domain 1"/>
    <property type="match status" value="1"/>
</dbReference>
<comment type="catalytic activity">
    <reaction evidence="8">
        <text>L-seryl-[protein] + ATP = O-phospho-L-seryl-[protein] + ADP + H(+)</text>
        <dbReference type="Rhea" id="RHEA:17989"/>
        <dbReference type="Rhea" id="RHEA-COMP:9863"/>
        <dbReference type="Rhea" id="RHEA-COMP:11604"/>
        <dbReference type="ChEBI" id="CHEBI:15378"/>
        <dbReference type="ChEBI" id="CHEBI:29999"/>
        <dbReference type="ChEBI" id="CHEBI:30616"/>
        <dbReference type="ChEBI" id="CHEBI:83421"/>
        <dbReference type="ChEBI" id="CHEBI:456216"/>
        <dbReference type="EC" id="2.7.11.1"/>
    </reaction>
</comment>
<dbReference type="InterPro" id="IPR008271">
    <property type="entry name" value="Ser/Thr_kinase_AS"/>
</dbReference>
<dbReference type="PROSITE" id="PS00107">
    <property type="entry name" value="PROTEIN_KINASE_ATP"/>
    <property type="match status" value="1"/>
</dbReference>
<comment type="catalytic activity">
    <reaction evidence="7">
        <text>L-threonyl-[protein] + ATP = O-phospho-L-threonyl-[protein] + ADP + H(+)</text>
        <dbReference type="Rhea" id="RHEA:46608"/>
        <dbReference type="Rhea" id="RHEA-COMP:11060"/>
        <dbReference type="Rhea" id="RHEA-COMP:11605"/>
        <dbReference type="ChEBI" id="CHEBI:15378"/>
        <dbReference type="ChEBI" id="CHEBI:30013"/>
        <dbReference type="ChEBI" id="CHEBI:30616"/>
        <dbReference type="ChEBI" id="CHEBI:61977"/>
        <dbReference type="ChEBI" id="CHEBI:456216"/>
        <dbReference type="EC" id="2.7.11.1"/>
    </reaction>
</comment>
<dbReference type="InterPro" id="IPR011009">
    <property type="entry name" value="Kinase-like_dom_sf"/>
</dbReference>
<organism evidence="12 13">
    <name type="scientific">Aduncisulcus paluster</name>
    <dbReference type="NCBI Taxonomy" id="2918883"/>
    <lineage>
        <taxon>Eukaryota</taxon>
        <taxon>Metamonada</taxon>
        <taxon>Carpediemonas-like organisms</taxon>
        <taxon>Aduncisulcus</taxon>
    </lineage>
</organism>
<accession>A0ABQ5JYN1</accession>
<evidence type="ECO:0000256" key="2">
    <source>
        <dbReference type="ARBA" id="ARBA00022527"/>
    </source>
</evidence>
<gene>
    <name evidence="12" type="ORF">ADUPG1_012201</name>
</gene>
<feature type="domain" description="Protein kinase" evidence="11">
    <location>
        <begin position="7"/>
        <end position="266"/>
    </location>
</feature>
<keyword evidence="13" id="KW-1185">Reference proteome</keyword>
<evidence type="ECO:0000256" key="6">
    <source>
        <dbReference type="ARBA" id="ARBA00022840"/>
    </source>
</evidence>
<dbReference type="InterPro" id="IPR051131">
    <property type="entry name" value="NEK_Ser/Thr_kinase_NIMA"/>
</dbReference>
<name>A0ABQ5JYN1_9EUKA</name>
<evidence type="ECO:0000313" key="13">
    <source>
        <dbReference type="Proteomes" id="UP001057375"/>
    </source>
</evidence>
<keyword evidence="4 9" id="KW-0547">Nucleotide-binding</keyword>
<dbReference type="SUPFAM" id="SSF56112">
    <property type="entry name" value="Protein kinase-like (PK-like)"/>
    <property type="match status" value="1"/>
</dbReference>